<keyword evidence="3" id="KW-1185">Reference proteome</keyword>
<feature type="region of interest" description="Disordered" evidence="1">
    <location>
        <begin position="29"/>
        <end position="53"/>
    </location>
</feature>
<gene>
    <name evidence="2" type="ORF">JOB18_032214</name>
</gene>
<sequence>MFPETSSEESLFQTSSSRVLAASPAPVLVSGHPAKSCSAPIPTDHHRSSLHKKQQKCMLGNTCSV</sequence>
<evidence type="ECO:0000313" key="2">
    <source>
        <dbReference type="EMBL" id="KAG7500866.1"/>
    </source>
</evidence>
<proteinExistence type="predicted"/>
<organism evidence="2 3">
    <name type="scientific">Solea senegalensis</name>
    <name type="common">Senegalese sole</name>
    <dbReference type="NCBI Taxonomy" id="28829"/>
    <lineage>
        <taxon>Eukaryota</taxon>
        <taxon>Metazoa</taxon>
        <taxon>Chordata</taxon>
        <taxon>Craniata</taxon>
        <taxon>Vertebrata</taxon>
        <taxon>Euteleostomi</taxon>
        <taxon>Actinopterygii</taxon>
        <taxon>Neopterygii</taxon>
        <taxon>Teleostei</taxon>
        <taxon>Neoteleostei</taxon>
        <taxon>Acanthomorphata</taxon>
        <taxon>Carangaria</taxon>
        <taxon>Pleuronectiformes</taxon>
        <taxon>Pleuronectoidei</taxon>
        <taxon>Soleidae</taxon>
        <taxon>Solea</taxon>
    </lineage>
</organism>
<comment type="caution">
    <text evidence="2">The sequence shown here is derived from an EMBL/GenBank/DDBJ whole genome shotgun (WGS) entry which is preliminary data.</text>
</comment>
<name>A0AAV6RA70_SOLSE</name>
<reference evidence="2 3" key="1">
    <citation type="journal article" date="2021" name="Sci. Rep.">
        <title>Chromosome anchoring in Senegalese sole (Solea senegalensis) reveals sex-associated markers and genome rearrangements in flatfish.</title>
        <authorList>
            <person name="Guerrero-Cozar I."/>
            <person name="Gomez-Garrido J."/>
            <person name="Berbel C."/>
            <person name="Martinez-Blanch J.F."/>
            <person name="Alioto T."/>
            <person name="Claros M.G."/>
            <person name="Gagnaire P.A."/>
            <person name="Manchado M."/>
        </authorList>
    </citation>
    <scope>NUCLEOTIDE SEQUENCE [LARGE SCALE GENOMIC DNA]</scope>
    <source>
        <strain evidence="2">Sse05_10M</strain>
    </source>
</reference>
<evidence type="ECO:0000256" key="1">
    <source>
        <dbReference type="SAM" id="MobiDB-lite"/>
    </source>
</evidence>
<dbReference type="EMBL" id="JAGKHQ010000013">
    <property type="protein sequence ID" value="KAG7500866.1"/>
    <property type="molecule type" value="Genomic_DNA"/>
</dbReference>
<evidence type="ECO:0000313" key="3">
    <source>
        <dbReference type="Proteomes" id="UP000693946"/>
    </source>
</evidence>
<dbReference type="Proteomes" id="UP000693946">
    <property type="component" value="Linkage Group LG20"/>
</dbReference>
<dbReference type="AlphaFoldDB" id="A0AAV6RA70"/>
<accession>A0AAV6RA70</accession>
<protein>
    <submittedName>
        <fullName evidence="2">Uncharacterized protein</fullName>
    </submittedName>
</protein>